<feature type="compositionally biased region" description="Basic and acidic residues" evidence="3">
    <location>
        <begin position="37"/>
        <end position="48"/>
    </location>
</feature>
<gene>
    <name evidence="4" type="ORF">PV328_007147</name>
</gene>
<dbReference type="CDD" id="cd00058">
    <property type="entry name" value="beta-trefoil_FGF"/>
    <property type="match status" value="1"/>
</dbReference>
<dbReference type="Gene3D" id="2.80.10.50">
    <property type="match status" value="1"/>
</dbReference>
<dbReference type="SUPFAM" id="SSF50353">
    <property type="entry name" value="Cytokine"/>
    <property type="match status" value="1"/>
</dbReference>
<sequence>MSLRWIQENQEAPTCDEESSDIDDSGTDDSYDTDMSNDNKNDNEDDSWHRKKRETTRASTTTVTFGENGIPFYSTDKLERTTLPCVLWDPRKSIQNPAYQCQLIKFFCRTGYHLTISTVGRVCGQRNPHEQIGLFHVTPVSFGVVRIQNPETLHYLAFNKKGHLYGELKQNKDNTEWEQWSIGSYEAFRSRKYSLKGWWIGIKKNGRPKSGDKTEWGQKAIQFLIIGHN</sequence>
<dbReference type="EMBL" id="JAQQBS010000002">
    <property type="protein sequence ID" value="KAK0174028.1"/>
    <property type="molecule type" value="Genomic_DNA"/>
</dbReference>
<dbReference type="Pfam" id="PF00167">
    <property type="entry name" value="FGF"/>
    <property type="match status" value="1"/>
</dbReference>
<dbReference type="PANTHER" id="PTHR11486">
    <property type="entry name" value="FIBROBLAST GROWTH FACTOR"/>
    <property type="match status" value="1"/>
</dbReference>
<comment type="similarity">
    <text evidence="1 2">Belongs to the heparin-binding growth factors family.</text>
</comment>
<reference evidence="4" key="1">
    <citation type="journal article" date="2023" name="bioRxiv">
        <title>Scaffold-level genome assemblies of two parasitoid biocontrol wasps reveal the parthenogenesis mechanism and an associated novel virus.</title>
        <authorList>
            <person name="Inwood S."/>
            <person name="Skelly J."/>
            <person name="Guhlin J."/>
            <person name="Harrop T."/>
            <person name="Goldson S."/>
            <person name="Dearden P."/>
        </authorList>
    </citation>
    <scope>NUCLEOTIDE SEQUENCE</scope>
    <source>
        <strain evidence="4">Irish</strain>
        <tissue evidence="4">Whole body</tissue>
    </source>
</reference>
<comment type="caution">
    <text evidence="4">The sequence shown here is derived from an EMBL/GenBank/DDBJ whole genome shotgun (WGS) entry which is preliminary data.</text>
</comment>
<evidence type="ECO:0000256" key="2">
    <source>
        <dbReference type="RuleBase" id="RU049442"/>
    </source>
</evidence>
<feature type="region of interest" description="Disordered" evidence="3">
    <location>
        <begin position="1"/>
        <end position="60"/>
    </location>
</feature>
<name>A0AA39FQY3_9HYME</name>
<dbReference type="Proteomes" id="UP001168990">
    <property type="component" value="Unassembled WGS sequence"/>
</dbReference>
<organism evidence="4 5">
    <name type="scientific">Microctonus aethiopoides</name>
    <dbReference type="NCBI Taxonomy" id="144406"/>
    <lineage>
        <taxon>Eukaryota</taxon>
        <taxon>Metazoa</taxon>
        <taxon>Ecdysozoa</taxon>
        <taxon>Arthropoda</taxon>
        <taxon>Hexapoda</taxon>
        <taxon>Insecta</taxon>
        <taxon>Pterygota</taxon>
        <taxon>Neoptera</taxon>
        <taxon>Endopterygota</taxon>
        <taxon>Hymenoptera</taxon>
        <taxon>Apocrita</taxon>
        <taxon>Ichneumonoidea</taxon>
        <taxon>Braconidae</taxon>
        <taxon>Euphorinae</taxon>
        <taxon>Microctonus</taxon>
    </lineage>
</organism>
<dbReference type="SMART" id="SM00442">
    <property type="entry name" value="FGF"/>
    <property type="match status" value="1"/>
</dbReference>
<dbReference type="PRINTS" id="PR00263">
    <property type="entry name" value="HBGFFGF"/>
</dbReference>
<keyword evidence="5" id="KW-1185">Reference proteome</keyword>
<feature type="compositionally biased region" description="Acidic residues" evidence="3">
    <location>
        <begin position="14"/>
        <end position="32"/>
    </location>
</feature>
<evidence type="ECO:0000313" key="5">
    <source>
        <dbReference type="Proteomes" id="UP001168990"/>
    </source>
</evidence>
<dbReference type="GO" id="GO:0008083">
    <property type="term" value="F:growth factor activity"/>
    <property type="evidence" value="ECO:0007669"/>
    <property type="project" value="InterPro"/>
</dbReference>
<protein>
    <recommendedName>
        <fullName evidence="2">Fibroblast growth factor</fullName>
        <shortName evidence="2">FGF</shortName>
    </recommendedName>
</protein>
<dbReference type="InterPro" id="IPR008996">
    <property type="entry name" value="IL1/FGF"/>
</dbReference>
<dbReference type="AlphaFoldDB" id="A0AA39FQY3"/>
<accession>A0AA39FQY3</accession>
<evidence type="ECO:0000256" key="3">
    <source>
        <dbReference type="SAM" id="MobiDB-lite"/>
    </source>
</evidence>
<proteinExistence type="inferred from homology"/>
<evidence type="ECO:0000256" key="1">
    <source>
        <dbReference type="ARBA" id="ARBA00007936"/>
    </source>
</evidence>
<reference evidence="4" key="2">
    <citation type="submission" date="2023-03" db="EMBL/GenBank/DDBJ databases">
        <authorList>
            <person name="Inwood S.N."/>
            <person name="Skelly J.G."/>
            <person name="Guhlin J."/>
            <person name="Harrop T.W.R."/>
            <person name="Goldson S.G."/>
            <person name="Dearden P.K."/>
        </authorList>
    </citation>
    <scope>NUCLEOTIDE SEQUENCE</scope>
    <source>
        <strain evidence="4">Irish</strain>
        <tissue evidence="4">Whole body</tissue>
    </source>
</reference>
<dbReference type="InterPro" id="IPR002209">
    <property type="entry name" value="Fibroblast_GF_fam"/>
</dbReference>
<dbReference type="InterPro" id="IPR056378">
    <property type="entry name" value="Let-756-like_FGF"/>
</dbReference>
<evidence type="ECO:0000313" key="4">
    <source>
        <dbReference type="EMBL" id="KAK0174028.1"/>
    </source>
</evidence>